<dbReference type="SUPFAM" id="SSF51735">
    <property type="entry name" value="NAD(P)-binding Rossmann-fold domains"/>
    <property type="match status" value="1"/>
</dbReference>
<dbReference type="GO" id="GO:0004851">
    <property type="term" value="F:uroporphyrin-III C-methyltransferase activity"/>
    <property type="evidence" value="ECO:0007669"/>
    <property type="project" value="UniProtKB-EC"/>
</dbReference>
<evidence type="ECO:0000256" key="7">
    <source>
        <dbReference type="ARBA" id="ARBA00023027"/>
    </source>
</evidence>
<evidence type="ECO:0000256" key="4">
    <source>
        <dbReference type="ARBA" id="ARBA00022679"/>
    </source>
</evidence>
<dbReference type="NCBIfam" id="TIGR01470">
    <property type="entry name" value="cysG_Nterm"/>
    <property type="match status" value="1"/>
</dbReference>
<keyword evidence="5" id="KW-0949">S-adenosyl-L-methionine</keyword>
<evidence type="ECO:0000259" key="13">
    <source>
        <dbReference type="Pfam" id="PF00590"/>
    </source>
</evidence>
<dbReference type="EMBL" id="CP071868">
    <property type="protein sequence ID" value="QTE29939.1"/>
    <property type="molecule type" value="Genomic_DNA"/>
</dbReference>
<dbReference type="RefSeq" id="WP_227424254.1">
    <property type="nucleotide sequence ID" value="NZ_CP071868.1"/>
</dbReference>
<dbReference type="GO" id="GO:0051266">
    <property type="term" value="F:sirohydrochlorin ferrochelatase activity"/>
    <property type="evidence" value="ECO:0007669"/>
    <property type="project" value="InterPro"/>
</dbReference>
<evidence type="ECO:0000256" key="9">
    <source>
        <dbReference type="ARBA" id="ARBA00023244"/>
    </source>
</evidence>
<keyword evidence="3 14" id="KW-0489">Methyltransferase</keyword>
<dbReference type="GO" id="GO:0043115">
    <property type="term" value="F:precorrin-2 dehydrogenase activity"/>
    <property type="evidence" value="ECO:0007669"/>
    <property type="project" value="UniProtKB-EC"/>
</dbReference>
<organism evidence="14 15">
    <name type="scientific">Pengzhenrongella sicca</name>
    <dbReference type="NCBI Taxonomy" id="2819238"/>
    <lineage>
        <taxon>Bacteria</taxon>
        <taxon>Bacillati</taxon>
        <taxon>Actinomycetota</taxon>
        <taxon>Actinomycetes</taxon>
        <taxon>Micrococcales</taxon>
        <taxon>Pengzhenrongella</taxon>
    </lineage>
</organism>
<dbReference type="KEGG" id="psic:J4E96_02625"/>
<evidence type="ECO:0000256" key="1">
    <source>
        <dbReference type="ARBA" id="ARBA00005010"/>
    </source>
</evidence>
<dbReference type="InterPro" id="IPR014777">
    <property type="entry name" value="4pyrrole_Mease_sub1"/>
</dbReference>
<dbReference type="InterPro" id="IPR035996">
    <property type="entry name" value="4pyrrol_Methylase_sf"/>
</dbReference>
<dbReference type="UniPathway" id="UPA00262">
    <property type="reaction ID" value="UER00222"/>
</dbReference>
<keyword evidence="4 14" id="KW-0808">Transferase</keyword>
<accession>A0A8A4ZG18</accession>
<dbReference type="CDD" id="cd11642">
    <property type="entry name" value="SUMT"/>
    <property type="match status" value="1"/>
</dbReference>
<evidence type="ECO:0000256" key="10">
    <source>
        <dbReference type="ARBA" id="ARBA00023268"/>
    </source>
</evidence>
<dbReference type="GO" id="GO:0019354">
    <property type="term" value="P:siroheme biosynthetic process"/>
    <property type="evidence" value="ECO:0007669"/>
    <property type="project" value="UniProtKB-UniPathway"/>
</dbReference>
<evidence type="ECO:0000313" key="15">
    <source>
        <dbReference type="Proteomes" id="UP000663937"/>
    </source>
</evidence>
<keyword evidence="6" id="KW-0560">Oxidoreductase</keyword>
<dbReference type="InterPro" id="IPR006367">
    <property type="entry name" value="Sirohaem_synthase_N"/>
</dbReference>
<dbReference type="GO" id="GO:0009236">
    <property type="term" value="P:cobalamin biosynthetic process"/>
    <property type="evidence" value="ECO:0007669"/>
    <property type="project" value="UniProtKB-KW"/>
</dbReference>
<evidence type="ECO:0000256" key="11">
    <source>
        <dbReference type="ARBA" id="ARBA00047561"/>
    </source>
</evidence>
<evidence type="ECO:0000256" key="2">
    <source>
        <dbReference type="ARBA" id="ARBA00022573"/>
    </source>
</evidence>
<dbReference type="GO" id="GO:0032259">
    <property type="term" value="P:methylation"/>
    <property type="evidence" value="ECO:0007669"/>
    <property type="project" value="UniProtKB-KW"/>
</dbReference>
<dbReference type="Gene3D" id="3.30.950.10">
    <property type="entry name" value="Methyltransferase, Cobalt-precorrin-4 Transmethylase, Domain 2"/>
    <property type="match status" value="1"/>
</dbReference>
<evidence type="ECO:0000256" key="3">
    <source>
        <dbReference type="ARBA" id="ARBA00022603"/>
    </source>
</evidence>
<dbReference type="Gene3D" id="3.40.50.720">
    <property type="entry name" value="NAD(P)-binding Rossmann-like Domain"/>
    <property type="match status" value="1"/>
</dbReference>
<comment type="catalytic activity">
    <reaction evidence="11">
        <text>precorrin-2 + NAD(+) = sirohydrochlorin + NADH + 2 H(+)</text>
        <dbReference type="Rhea" id="RHEA:15613"/>
        <dbReference type="ChEBI" id="CHEBI:15378"/>
        <dbReference type="ChEBI" id="CHEBI:57540"/>
        <dbReference type="ChEBI" id="CHEBI:57945"/>
        <dbReference type="ChEBI" id="CHEBI:58351"/>
        <dbReference type="ChEBI" id="CHEBI:58827"/>
        <dbReference type="EC" id="1.3.1.76"/>
    </reaction>
</comment>
<dbReference type="Proteomes" id="UP000663937">
    <property type="component" value="Chromosome"/>
</dbReference>
<dbReference type="InterPro" id="IPR036291">
    <property type="entry name" value="NAD(P)-bd_dom_sf"/>
</dbReference>
<dbReference type="Gene3D" id="3.40.1010.10">
    <property type="entry name" value="Cobalt-precorrin-4 Transmethylase, Domain 1"/>
    <property type="match status" value="1"/>
</dbReference>
<dbReference type="EC" id="2.1.1.107" evidence="14"/>
<feature type="domain" description="Tetrapyrrole methylase" evidence="13">
    <location>
        <begin position="216"/>
        <end position="419"/>
    </location>
</feature>
<keyword evidence="7" id="KW-0520">NAD</keyword>
<dbReference type="GO" id="GO:0051287">
    <property type="term" value="F:NAD binding"/>
    <property type="evidence" value="ECO:0007669"/>
    <property type="project" value="InterPro"/>
</dbReference>
<evidence type="ECO:0000256" key="6">
    <source>
        <dbReference type="ARBA" id="ARBA00023002"/>
    </source>
</evidence>
<evidence type="ECO:0000256" key="12">
    <source>
        <dbReference type="PIRSR" id="PIRSR036426-1"/>
    </source>
</evidence>
<dbReference type="InterPro" id="IPR014776">
    <property type="entry name" value="4pyrrole_Mease_sub2"/>
</dbReference>
<dbReference type="NCBIfam" id="NF004790">
    <property type="entry name" value="PRK06136.1"/>
    <property type="match status" value="1"/>
</dbReference>
<keyword evidence="10" id="KW-0511">Multifunctional enzyme</keyword>
<dbReference type="PIRSF" id="PIRSF036426">
    <property type="entry name" value="Sirohaem_synth"/>
    <property type="match status" value="1"/>
</dbReference>
<keyword evidence="15" id="KW-1185">Reference proteome</keyword>
<keyword evidence="8" id="KW-0456">Lyase</keyword>
<dbReference type="InterPro" id="IPR012409">
    <property type="entry name" value="Sirohaem_synth"/>
</dbReference>
<protein>
    <submittedName>
        <fullName evidence="14">Uroporphyrinogen-III C-methyltransferase</fullName>
        <ecNumber evidence="14">2.1.1.107</ecNumber>
    </submittedName>
</protein>
<feature type="active site" description="Proton acceptor" evidence="12">
    <location>
        <position position="246"/>
    </location>
</feature>
<name>A0A8A4ZG18_9MICO</name>
<reference evidence="14" key="1">
    <citation type="submission" date="2021-03" db="EMBL/GenBank/DDBJ databases">
        <title>Pengzhenrongella sicca gen. nov., sp. nov., a new member of suborder Micrococcineae isolated from High-Arctic tundra soil.</title>
        <authorList>
            <person name="Peng F."/>
        </authorList>
    </citation>
    <scope>NUCLEOTIDE SEQUENCE</scope>
    <source>
        <strain evidence="14">LRZ-2</strain>
    </source>
</reference>
<dbReference type="AlphaFoldDB" id="A0A8A4ZG18"/>
<keyword evidence="9" id="KW-0627">Porphyrin biosynthesis</keyword>
<dbReference type="NCBIfam" id="TIGR01469">
    <property type="entry name" value="cobA_cysG_Cterm"/>
    <property type="match status" value="1"/>
</dbReference>
<dbReference type="InterPro" id="IPR000878">
    <property type="entry name" value="4pyrrol_Mease"/>
</dbReference>
<proteinExistence type="predicted"/>
<dbReference type="InterPro" id="IPR050161">
    <property type="entry name" value="Siro_Cobalamin_biosynth"/>
</dbReference>
<dbReference type="PANTHER" id="PTHR45790:SF3">
    <property type="entry name" value="S-ADENOSYL-L-METHIONINE-DEPENDENT UROPORPHYRINOGEN III METHYLTRANSFERASE, CHLOROPLASTIC"/>
    <property type="match status" value="1"/>
</dbReference>
<gene>
    <name evidence="14" type="primary">cobA</name>
    <name evidence="14" type="ORF">J4E96_02625</name>
</gene>
<keyword evidence="2" id="KW-0169">Cobalamin biosynthesis</keyword>
<evidence type="ECO:0000313" key="14">
    <source>
        <dbReference type="EMBL" id="QTE29939.1"/>
    </source>
</evidence>
<dbReference type="SUPFAM" id="SSF53790">
    <property type="entry name" value="Tetrapyrrole methylase"/>
    <property type="match status" value="1"/>
</dbReference>
<dbReference type="PANTHER" id="PTHR45790">
    <property type="entry name" value="SIROHEME SYNTHASE-RELATED"/>
    <property type="match status" value="1"/>
</dbReference>
<dbReference type="InterPro" id="IPR006366">
    <property type="entry name" value="CobA/CysG_C"/>
</dbReference>
<evidence type="ECO:0000256" key="5">
    <source>
        <dbReference type="ARBA" id="ARBA00022691"/>
    </source>
</evidence>
<dbReference type="FunFam" id="3.40.1010.10:FF:000001">
    <property type="entry name" value="Siroheme synthase"/>
    <property type="match status" value="1"/>
</dbReference>
<comment type="pathway">
    <text evidence="1">Porphyrin-containing compound metabolism; siroheme biosynthesis; sirohydrochlorin from precorrin-2: step 1/1.</text>
</comment>
<sequence length="467" mass="46607">MSAGPSGPAPTYPLTLRVAGRRAVVVGAGPVGARRARGLVEAGADVWVVAPAAEPEIARLAADGALTWVPREYAPGDLDGAWLAHTATGRPDVDARVLADADAARVWCVQASDARAASAWVPAVARVDDVVVAVTAGGYPRRAAGLRDALAALLQGGELPLGRRRRRARAGDPADGGGVAGGGAVAGGAVAGGAVAGGEVVGAGTPAPAPVEVGSVALVGGGPGDPDLLTVRGRRLLAAADVVVVDRLAPRAVLAELSPDVLVIDVGKSPGHHAVPQDRINSLLVEHALAGRTVVRLKGGDPFVFGRGSEEAEVCRLAGVPVEVVPGVTSAVAVPAAAGIPVTHRGISRGFTVLTGHDDIGAVPPAPDHTVVLLMGVRGLADHARALVAAGRPADTPVAVVEDGFGPGQRTTVGTLATIAERAARVGVRSPAVTVVGGVVRLSPAWREQTLLAEPPASLPVALPTPH</sequence>
<feature type="active site" description="Proton donor" evidence="12">
    <location>
        <position position="268"/>
    </location>
</feature>
<evidence type="ECO:0000256" key="8">
    <source>
        <dbReference type="ARBA" id="ARBA00023239"/>
    </source>
</evidence>
<dbReference type="Pfam" id="PF13241">
    <property type="entry name" value="NAD_binding_7"/>
    <property type="match status" value="1"/>
</dbReference>
<dbReference type="Pfam" id="PF00590">
    <property type="entry name" value="TP_methylase"/>
    <property type="match status" value="1"/>
</dbReference>